<accession>A0ABW4GEI3</accession>
<sequence length="638" mass="68704">MIDEGVPRRFATAAGLAWRAAPVTTIVVLGATLALGASPVGSALAGKLLIDQLSSGVTGPPTTLILLAVGLGGALLVSYVGNAAVSYLEDQHARRLEMIVQDRLFGKLNSLHGLELFERPHFHDRIQLALRAGQGAPHQLVCSARSLLQGTIQLIGFVGVLLAVSKTAALLLAAAAIPRLAAERRLAKDRVGLLAALSPVQRRQYFYSRLQYEPRAAKELRVFGLGGFFQERMRAELAAVHVSQRKLDLRILRVQVILDAATVAAMALAVWIVVADVSAARGTPGDIAIILTALPVTASAATAVVRQLSVGSEALLSIGHYLDIMATDDHRPTAGEVAAPELRKEIVFDDVWFRYGDDLPWVLNGVSFRIPLHQSVALVGVNGAGKSTIVKLLAGLYQPTKGRILWDGVEVSRLDPASLRRRIGMVFQDYMTYDLSALENIGVGDLETRFDLARIRDAARLAGVDGAVERLPRGYDTMLSLLHFSMGEEDDSPGVQLSGGQWQRMALARMLLRSDRDLLILDEPSSGLDPEAEHQVHQVVHEHGAGVTRLLVSHRLSAVRMADHIVVVEDGRVSQTGSHADLLRTGGRYAELFRMQAAGYQDEEGRPGALPIIEPTTETIGTGPNSLESRSAPASPSR</sequence>
<feature type="transmembrane region" description="Helical" evidence="6">
    <location>
        <begin position="154"/>
        <end position="177"/>
    </location>
</feature>
<keyword evidence="3 6" id="KW-1133">Transmembrane helix</keyword>
<evidence type="ECO:0000313" key="10">
    <source>
        <dbReference type="Proteomes" id="UP001597097"/>
    </source>
</evidence>
<keyword evidence="10" id="KW-1185">Reference proteome</keyword>
<keyword evidence="2 6" id="KW-0812">Transmembrane</keyword>
<reference evidence="10" key="1">
    <citation type="journal article" date="2019" name="Int. J. Syst. Evol. Microbiol.">
        <title>The Global Catalogue of Microorganisms (GCM) 10K type strain sequencing project: providing services to taxonomists for standard genome sequencing and annotation.</title>
        <authorList>
            <consortium name="The Broad Institute Genomics Platform"/>
            <consortium name="The Broad Institute Genome Sequencing Center for Infectious Disease"/>
            <person name="Wu L."/>
            <person name="Ma J."/>
        </authorList>
    </citation>
    <scope>NUCLEOTIDE SEQUENCE [LARGE SCALE GENOMIC DNA]</scope>
    <source>
        <strain evidence="10">CGMCC 1.15399</strain>
    </source>
</reference>
<comment type="subcellular location">
    <subcellularLocation>
        <location evidence="1">Membrane</location>
        <topology evidence="1">Multi-pass membrane protein</topology>
    </subcellularLocation>
</comment>
<gene>
    <name evidence="9" type="ORF">ACFSJ0_26165</name>
</gene>
<dbReference type="InterPro" id="IPR003439">
    <property type="entry name" value="ABC_transporter-like_ATP-bd"/>
</dbReference>
<evidence type="ECO:0000259" key="7">
    <source>
        <dbReference type="PROSITE" id="PS50893"/>
    </source>
</evidence>
<evidence type="ECO:0000259" key="8">
    <source>
        <dbReference type="PROSITE" id="PS50929"/>
    </source>
</evidence>
<dbReference type="Proteomes" id="UP001597097">
    <property type="component" value="Unassembled WGS sequence"/>
</dbReference>
<evidence type="ECO:0000256" key="3">
    <source>
        <dbReference type="ARBA" id="ARBA00022989"/>
    </source>
</evidence>
<keyword evidence="9" id="KW-0067">ATP-binding</keyword>
<dbReference type="InterPro" id="IPR017871">
    <property type="entry name" value="ABC_transporter-like_CS"/>
</dbReference>
<dbReference type="PROSITE" id="PS50929">
    <property type="entry name" value="ABC_TM1F"/>
    <property type="match status" value="1"/>
</dbReference>
<evidence type="ECO:0000256" key="1">
    <source>
        <dbReference type="ARBA" id="ARBA00004141"/>
    </source>
</evidence>
<evidence type="ECO:0000256" key="6">
    <source>
        <dbReference type="SAM" id="Phobius"/>
    </source>
</evidence>
<feature type="transmembrane region" description="Helical" evidence="6">
    <location>
        <begin position="26"/>
        <end position="50"/>
    </location>
</feature>
<dbReference type="PROSITE" id="PS50893">
    <property type="entry name" value="ABC_TRANSPORTER_2"/>
    <property type="match status" value="1"/>
</dbReference>
<feature type="domain" description="ABC transmembrane type-1" evidence="8">
    <location>
        <begin position="26"/>
        <end position="313"/>
    </location>
</feature>
<evidence type="ECO:0000313" key="9">
    <source>
        <dbReference type="EMBL" id="MFD1540566.1"/>
    </source>
</evidence>
<keyword evidence="9" id="KW-0547">Nucleotide-binding</keyword>
<evidence type="ECO:0000256" key="2">
    <source>
        <dbReference type="ARBA" id="ARBA00022692"/>
    </source>
</evidence>
<dbReference type="GO" id="GO:0005524">
    <property type="term" value="F:ATP binding"/>
    <property type="evidence" value="ECO:0007669"/>
    <property type="project" value="UniProtKB-KW"/>
</dbReference>
<feature type="region of interest" description="Disordered" evidence="5">
    <location>
        <begin position="601"/>
        <end position="638"/>
    </location>
</feature>
<dbReference type="PROSITE" id="PS00211">
    <property type="entry name" value="ABC_TRANSPORTER_1"/>
    <property type="match status" value="1"/>
</dbReference>
<dbReference type="RefSeq" id="WP_219527001.1">
    <property type="nucleotide sequence ID" value="NZ_JAHKRM010000001.1"/>
</dbReference>
<name>A0ABW4GEI3_9ACTN</name>
<dbReference type="SMART" id="SM00382">
    <property type="entry name" value="AAA"/>
    <property type="match status" value="1"/>
</dbReference>
<feature type="compositionally biased region" description="Polar residues" evidence="5">
    <location>
        <begin position="625"/>
        <end position="638"/>
    </location>
</feature>
<feature type="transmembrane region" description="Helical" evidence="6">
    <location>
        <begin position="62"/>
        <end position="81"/>
    </location>
</feature>
<evidence type="ECO:0000256" key="5">
    <source>
        <dbReference type="SAM" id="MobiDB-lite"/>
    </source>
</evidence>
<feature type="domain" description="ABC transporter" evidence="7">
    <location>
        <begin position="346"/>
        <end position="595"/>
    </location>
</feature>
<comment type="caution">
    <text evidence="9">The sequence shown here is derived from an EMBL/GenBank/DDBJ whole genome shotgun (WGS) entry which is preliminary data.</text>
</comment>
<dbReference type="Pfam" id="PF00005">
    <property type="entry name" value="ABC_tran"/>
    <property type="match status" value="1"/>
</dbReference>
<dbReference type="PANTHER" id="PTHR24221:SF654">
    <property type="entry name" value="ATP-BINDING CASSETTE SUB-FAMILY B MEMBER 6"/>
    <property type="match status" value="1"/>
</dbReference>
<feature type="compositionally biased region" description="Low complexity" evidence="5">
    <location>
        <begin position="611"/>
        <end position="624"/>
    </location>
</feature>
<dbReference type="InterPro" id="IPR039421">
    <property type="entry name" value="Type_1_exporter"/>
</dbReference>
<dbReference type="PANTHER" id="PTHR24221">
    <property type="entry name" value="ATP-BINDING CASSETTE SUB-FAMILY B"/>
    <property type="match status" value="1"/>
</dbReference>
<proteinExistence type="predicted"/>
<keyword evidence="4 6" id="KW-0472">Membrane</keyword>
<dbReference type="InterPro" id="IPR003593">
    <property type="entry name" value="AAA+_ATPase"/>
</dbReference>
<dbReference type="InterPro" id="IPR011527">
    <property type="entry name" value="ABC1_TM_dom"/>
</dbReference>
<organism evidence="9 10">
    <name type="scientific">Nonomuraea guangzhouensis</name>
    <dbReference type="NCBI Taxonomy" id="1291555"/>
    <lineage>
        <taxon>Bacteria</taxon>
        <taxon>Bacillati</taxon>
        <taxon>Actinomycetota</taxon>
        <taxon>Actinomycetes</taxon>
        <taxon>Streptosporangiales</taxon>
        <taxon>Streptosporangiaceae</taxon>
        <taxon>Nonomuraea</taxon>
    </lineage>
</organism>
<evidence type="ECO:0000256" key="4">
    <source>
        <dbReference type="ARBA" id="ARBA00023136"/>
    </source>
</evidence>
<dbReference type="EMBL" id="JBHUCM010000019">
    <property type="protein sequence ID" value="MFD1540566.1"/>
    <property type="molecule type" value="Genomic_DNA"/>
</dbReference>
<protein>
    <submittedName>
        <fullName evidence="9">ABC transporter ATP-binding protein</fullName>
    </submittedName>
</protein>